<evidence type="ECO:0000313" key="8">
    <source>
        <dbReference type="Proteomes" id="UP000316905"/>
    </source>
</evidence>
<dbReference type="PANTHER" id="PTHR39087">
    <property type="entry name" value="UPF0104 MEMBRANE PROTEIN MJ1595"/>
    <property type="match status" value="1"/>
</dbReference>
<dbReference type="EMBL" id="VLKY01000006">
    <property type="protein sequence ID" value="TWI54353.1"/>
    <property type="molecule type" value="Genomic_DNA"/>
</dbReference>
<feature type="transmembrane region" description="Helical" evidence="6">
    <location>
        <begin position="131"/>
        <end position="148"/>
    </location>
</feature>
<keyword evidence="4 6" id="KW-1133">Transmembrane helix</keyword>
<evidence type="ECO:0000313" key="7">
    <source>
        <dbReference type="EMBL" id="TWI54353.1"/>
    </source>
</evidence>
<proteinExistence type="predicted"/>
<dbReference type="Proteomes" id="UP000316905">
    <property type="component" value="Unassembled WGS sequence"/>
</dbReference>
<evidence type="ECO:0000256" key="3">
    <source>
        <dbReference type="ARBA" id="ARBA00022692"/>
    </source>
</evidence>
<dbReference type="RefSeq" id="WP_145141613.1">
    <property type="nucleotide sequence ID" value="NZ_VLKY01000006.1"/>
</dbReference>
<keyword evidence="2" id="KW-1003">Cell membrane</keyword>
<sequence length="324" mass="34847">MISSVENYLKGWRLRALIFSIVASTGAYLGFSLWAGCKEVITAFAQIGLVGTVITLCMSLMNYGLRFVRWQLYLVQLGYYVPWIPSLRIYLSGFALTTTPGKAGEAFRSVLLKQQGVPFPTTFATFISERLSDLVAIVLLALVGLAQYPEASGVVLAGTLGGVAMLVCLSSQTLLDRLHYWASSRQGKLIALITHVSEVMKSVRCCYCPGLLVTATVISVIAWATEALAFYWLLGWLGADISLSFAIFVYALSMLAGALSFLPGGLGSAEAAMVSLLVHVGIAMPVAIAATIFIRLATLWFAVVIGLVALIRSCHGEVLTEEIT</sequence>
<dbReference type="Pfam" id="PF03706">
    <property type="entry name" value="LPG_synthase_TM"/>
    <property type="match status" value="1"/>
</dbReference>
<evidence type="ECO:0000256" key="2">
    <source>
        <dbReference type="ARBA" id="ARBA00022475"/>
    </source>
</evidence>
<gene>
    <name evidence="7" type="ORF">IQ22_02219</name>
</gene>
<evidence type="ECO:0000256" key="5">
    <source>
        <dbReference type="ARBA" id="ARBA00023136"/>
    </source>
</evidence>
<dbReference type="PANTHER" id="PTHR39087:SF2">
    <property type="entry name" value="UPF0104 MEMBRANE PROTEIN MJ1595"/>
    <property type="match status" value="1"/>
</dbReference>
<name>A0A562QCB4_9PSED</name>
<protein>
    <submittedName>
        <fullName evidence="7">Uncharacterized protein (TIRG00374 family)</fullName>
    </submittedName>
</protein>
<comment type="subcellular location">
    <subcellularLocation>
        <location evidence="1">Cell membrane</location>
        <topology evidence="1">Multi-pass membrane protein</topology>
    </subcellularLocation>
</comment>
<keyword evidence="3 6" id="KW-0812">Transmembrane</keyword>
<reference evidence="7 8" key="1">
    <citation type="journal article" date="2015" name="Stand. Genomic Sci.">
        <title>Genomic Encyclopedia of Bacterial and Archaeal Type Strains, Phase III: the genomes of soil and plant-associated and newly described type strains.</title>
        <authorList>
            <person name="Whitman W.B."/>
            <person name="Woyke T."/>
            <person name="Klenk H.P."/>
            <person name="Zhou Y."/>
            <person name="Lilburn T.G."/>
            <person name="Beck B.J."/>
            <person name="De Vos P."/>
            <person name="Vandamme P."/>
            <person name="Eisen J.A."/>
            <person name="Garrity G."/>
            <person name="Hugenholtz P."/>
            <person name="Kyrpides N.C."/>
        </authorList>
    </citation>
    <scope>NUCLEOTIDE SEQUENCE [LARGE SCALE GENOMIC DNA]</scope>
    <source>
        <strain evidence="7 8">CGMCC 1.6858</strain>
    </source>
</reference>
<organism evidence="7 8">
    <name type="scientific">Pseudomonas duriflava</name>
    <dbReference type="NCBI Taxonomy" id="459528"/>
    <lineage>
        <taxon>Bacteria</taxon>
        <taxon>Pseudomonadati</taxon>
        <taxon>Pseudomonadota</taxon>
        <taxon>Gammaproteobacteria</taxon>
        <taxon>Pseudomonadales</taxon>
        <taxon>Pseudomonadaceae</taxon>
        <taxon>Pseudomonas</taxon>
    </lineage>
</organism>
<feature type="transmembrane region" description="Helical" evidence="6">
    <location>
        <begin position="12"/>
        <end position="34"/>
    </location>
</feature>
<feature type="transmembrane region" description="Helical" evidence="6">
    <location>
        <begin position="40"/>
        <end position="61"/>
    </location>
</feature>
<feature type="transmembrane region" description="Helical" evidence="6">
    <location>
        <begin position="205"/>
        <end position="224"/>
    </location>
</feature>
<feature type="transmembrane region" description="Helical" evidence="6">
    <location>
        <begin position="154"/>
        <end position="175"/>
    </location>
</feature>
<dbReference type="OrthoDB" id="9799911at2"/>
<evidence type="ECO:0000256" key="6">
    <source>
        <dbReference type="SAM" id="Phobius"/>
    </source>
</evidence>
<evidence type="ECO:0000256" key="1">
    <source>
        <dbReference type="ARBA" id="ARBA00004651"/>
    </source>
</evidence>
<keyword evidence="5 6" id="KW-0472">Membrane</keyword>
<accession>A0A562QCB4</accession>
<evidence type="ECO:0000256" key="4">
    <source>
        <dbReference type="ARBA" id="ARBA00022989"/>
    </source>
</evidence>
<dbReference type="InterPro" id="IPR022791">
    <property type="entry name" value="L-PG_synthase/AglD"/>
</dbReference>
<dbReference type="AlphaFoldDB" id="A0A562QCB4"/>
<keyword evidence="8" id="KW-1185">Reference proteome</keyword>
<dbReference type="GO" id="GO:0005886">
    <property type="term" value="C:plasma membrane"/>
    <property type="evidence" value="ECO:0007669"/>
    <property type="project" value="UniProtKB-SubCell"/>
</dbReference>
<dbReference type="NCBIfam" id="TIGR00374">
    <property type="entry name" value="flippase-like domain"/>
    <property type="match status" value="1"/>
</dbReference>
<comment type="caution">
    <text evidence="7">The sequence shown here is derived from an EMBL/GenBank/DDBJ whole genome shotgun (WGS) entry which is preliminary data.</text>
</comment>